<feature type="compositionally biased region" description="Basic and acidic residues" evidence="8">
    <location>
        <begin position="465"/>
        <end position="476"/>
    </location>
</feature>
<dbReference type="SUPFAM" id="SSF48464">
    <property type="entry name" value="ENTH/VHS domain"/>
    <property type="match status" value="1"/>
</dbReference>
<dbReference type="GO" id="GO:0031124">
    <property type="term" value="P:mRNA 3'-end processing"/>
    <property type="evidence" value="ECO:0007669"/>
    <property type="project" value="UniProtKB-ARBA"/>
</dbReference>
<keyword evidence="3" id="KW-0747">Spliceosome</keyword>
<dbReference type="InParanoid" id="A0A4S2ML56"/>
<keyword evidence="3" id="KW-0507">mRNA processing</keyword>
<keyword evidence="4 7" id="KW-0694">RNA-binding</keyword>
<dbReference type="InterPro" id="IPR008942">
    <property type="entry name" value="ENTH_VHS"/>
</dbReference>
<dbReference type="SMART" id="SM00582">
    <property type="entry name" value="RPR"/>
    <property type="match status" value="1"/>
</dbReference>
<feature type="compositionally biased region" description="Low complexity" evidence="8">
    <location>
        <begin position="327"/>
        <end position="339"/>
    </location>
</feature>
<organism evidence="11 12">
    <name type="scientific">Ascodesmis nigricans</name>
    <dbReference type="NCBI Taxonomy" id="341454"/>
    <lineage>
        <taxon>Eukaryota</taxon>
        <taxon>Fungi</taxon>
        <taxon>Dikarya</taxon>
        <taxon>Ascomycota</taxon>
        <taxon>Pezizomycotina</taxon>
        <taxon>Pezizomycetes</taxon>
        <taxon>Pezizales</taxon>
        <taxon>Ascodesmidaceae</taxon>
        <taxon>Ascodesmis</taxon>
    </lineage>
</organism>
<dbReference type="PROSITE" id="PS50102">
    <property type="entry name" value="RRM"/>
    <property type="match status" value="1"/>
</dbReference>
<dbReference type="Pfam" id="PF04818">
    <property type="entry name" value="CID"/>
    <property type="match status" value="1"/>
</dbReference>
<dbReference type="Pfam" id="PF00076">
    <property type="entry name" value="RRM_1"/>
    <property type="match status" value="1"/>
</dbReference>
<evidence type="ECO:0000256" key="6">
    <source>
        <dbReference type="ARBA" id="ARBA00023242"/>
    </source>
</evidence>
<dbReference type="Gene3D" id="3.30.70.330">
    <property type="match status" value="1"/>
</dbReference>
<feature type="region of interest" description="Disordered" evidence="8">
    <location>
        <begin position="277"/>
        <end position="296"/>
    </location>
</feature>
<evidence type="ECO:0000256" key="4">
    <source>
        <dbReference type="ARBA" id="ARBA00022884"/>
    </source>
</evidence>
<reference evidence="11 12" key="1">
    <citation type="submission" date="2019-04" db="EMBL/GenBank/DDBJ databases">
        <title>Comparative genomics and transcriptomics to analyze fruiting body development in filamentous ascomycetes.</title>
        <authorList>
            <consortium name="DOE Joint Genome Institute"/>
            <person name="Lutkenhaus R."/>
            <person name="Traeger S."/>
            <person name="Breuer J."/>
            <person name="Kuo A."/>
            <person name="Lipzen A."/>
            <person name="Pangilinan J."/>
            <person name="Dilworth D."/>
            <person name="Sandor L."/>
            <person name="Poggeler S."/>
            <person name="Barry K."/>
            <person name="Grigoriev I.V."/>
            <person name="Nowrousian M."/>
        </authorList>
    </citation>
    <scope>NUCLEOTIDE SEQUENCE [LARGE SCALE GENOMIC DNA]</scope>
    <source>
        <strain evidence="11 12">CBS 389.68</strain>
    </source>
</reference>
<dbReference type="FunCoup" id="A0A4S2ML56">
    <property type="interactions" value="229"/>
</dbReference>
<dbReference type="PANTHER" id="PTHR14089">
    <property type="entry name" value="PRE-MRNA-SPLICING FACTOR RBM22"/>
    <property type="match status" value="1"/>
</dbReference>
<dbReference type="GO" id="GO:0008380">
    <property type="term" value="P:RNA splicing"/>
    <property type="evidence" value="ECO:0007669"/>
    <property type="project" value="UniProtKB-KW"/>
</dbReference>
<dbReference type="GO" id="GO:0000974">
    <property type="term" value="C:Prp19 complex"/>
    <property type="evidence" value="ECO:0007669"/>
    <property type="project" value="TreeGrafter"/>
</dbReference>
<feature type="compositionally biased region" description="Low complexity" evidence="8">
    <location>
        <begin position="738"/>
        <end position="768"/>
    </location>
</feature>
<dbReference type="SUPFAM" id="SSF54928">
    <property type="entry name" value="RNA-binding domain, RBD"/>
    <property type="match status" value="1"/>
</dbReference>
<dbReference type="AlphaFoldDB" id="A0A4S2ML56"/>
<dbReference type="FunFam" id="3.30.70.330:FF:000397">
    <property type="entry name" value="RNA binding protein Nrd1"/>
    <property type="match status" value="1"/>
</dbReference>
<dbReference type="SMART" id="SM00360">
    <property type="entry name" value="RRM"/>
    <property type="match status" value="1"/>
</dbReference>
<feature type="compositionally biased region" description="Gly residues" evidence="8">
    <location>
        <begin position="787"/>
        <end position="797"/>
    </location>
</feature>
<evidence type="ECO:0000313" key="11">
    <source>
        <dbReference type="EMBL" id="TGZ77751.1"/>
    </source>
</evidence>
<dbReference type="GO" id="GO:0071007">
    <property type="term" value="C:U2-type catalytic step 2 spliceosome"/>
    <property type="evidence" value="ECO:0007669"/>
    <property type="project" value="TreeGrafter"/>
</dbReference>
<dbReference type="InterPro" id="IPR012677">
    <property type="entry name" value="Nucleotide-bd_a/b_plait_sf"/>
</dbReference>
<feature type="region of interest" description="Disordered" evidence="8">
    <location>
        <begin position="307"/>
        <end position="339"/>
    </location>
</feature>
<feature type="compositionally biased region" description="Low complexity" evidence="8">
    <location>
        <begin position="227"/>
        <end position="246"/>
    </location>
</feature>
<gene>
    <name evidence="11" type="ORF">EX30DRAFT_177412</name>
</gene>
<dbReference type="GO" id="GO:0036002">
    <property type="term" value="F:pre-mRNA binding"/>
    <property type="evidence" value="ECO:0007669"/>
    <property type="project" value="TreeGrafter"/>
</dbReference>
<dbReference type="InterPro" id="IPR048892">
    <property type="entry name" value="Nrd1_Seb1_dom2"/>
</dbReference>
<evidence type="ECO:0000256" key="7">
    <source>
        <dbReference type="PROSITE-ProRule" id="PRU00176"/>
    </source>
</evidence>
<dbReference type="OrthoDB" id="79367at2759"/>
<dbReference type="PROSITE" id="PS51391">
    <property type="entry name" value="CID"/>
    <property type="match status" value="1"/>
</dbReference>
<feature type="compositionally biased region" description="Low complexity" evidence="8">
    <location>
        <begin position="518"/>
        <end position="541"/>
    </location>
</feature>
<keyword evidence="12" id="KW-1185">Reference proteome</keyword>
<protein>
    <recommendedName>
        <fullName evidence="13">RNA binding protein Nrd1</fullName>
    </recommendedName>
</protein>
<evidence type="ECO:0000259" key="10">
    <source>
        <dbReference type="PROSITE" id="PS51391"/>
    </source>
</evidence>
<accession>A0A4S2ML56</accession>
<name>A0A4S2ML56_9PEZI</name>
<dbReference type="STRING" id="341454.A0A4S2ML56"/>
<dbReference type="CDD" id="cd16984">
    <property type="entry name" value="CID_Nrd1_like"/>
    <property type="match status" value="1"/>
</dbReference>
<dbReference type="Gene3D" id="1.25.40.90">
    <property type="match status" value="1"/>
</dbReference>
<dbReference type="PANTHER" id="PTHR14089:SF2">
    <property type="entry name" value="PRE-MRNA-SPLICING FACTOR CWC2"/>
    <property type="match status" value="1"/>
</dbReference>
<dbReference type="EMBL" id="ML220149">
    <property type="protein sequence ID" value="TGZ77751.1"/>
    <property type="molecule type" value="Genomic_DNA"/>
</dbReference>
<evidence type="ECO:0000256" key="2">
    <source>
        <dbReference type="ARBA" id="ARBA00022553"/>
    </source>
</evidence>
<evidence type="ECO:0000256" key="8">
    <source>
        <dbReference type="SAM" id="MobiDB-lite"/>
    </source>
</evidence>
<keyword evidence="6" id="KW-0539">Nucleus</keyword>
<dbReference type="InterPro" id="IPR035979">
    <property type="entry name" value="RBD_domain_sf"/>
</dbReference>
<feature type="compositionally biased region" description="Low complexity" evidence="8">
    <location>
        <begin position="391"/>
        <end position="421"/>
    </location>
</feature>
<comment type="subcellular location">
    <subcellularLocation>
        <location evidence="1">Nucleus</location>
    </subcellularLocation>
</comment>
<dbReference type="InterPro" id="IPR039171">
    <property type="entry name" value="Cwc2/Slt11"/>
</dbReference>
<dbReference type="GO" id="GO:0031126">
    <property type="term" value="P:sno(s)RNA 3'-end processing"/>
    <property type="evidence" value="ECO:0007669"/>
    <property type="project" value="UniProtKB-ARBA"/>
</dbReference>
<dbReference type="Pfam" id="PF21380">
    <property type="entry name" value="Nrd1-Seb1_dom2"/>
    <property type="match status" value="1"/>
</dbReference>
<dbReference type="GO" id="GO:0071006">
    <property type="term" value="C:U2-type catalytic step 1 spliceosome"/>
    <property type="evidence" value="ECO:0007669"/>
    <property type="project" value="TreeGrafter"/>
</dbReference>
<evidence type="ECO:0000313" key="12">
    <source>
        <dbReference type="Proteomes" id="UP000298138"/>
    </source>
</evidence>
<feature type="region of interest" description="Disordered" evidence="8">
    <location>
        <begin position="700"/>
        <end position="806"/>
    </location>
</feature>
<proteinExistence type="predicted"/>
<keyword evidence="5" id="KW-0508">mRNA splicing</keyword>
<dbReference type="Proteomes" id="UP000298138">
    <property type="component" value="Unassembled WGS sequence"/>
</dbReference>
<dbReference type="GO" id="GO:0006369">
    <property type="term" value="P:termination of RNA polymerase II transcription"/>
    <property type="evidence" value="ECO:0007669"/>
    <property type="project" value="UniProtKB-ARBA"/>
</dbReference>
<feature type="region of interest" description="Disordered" evidence="8">
    <location>
        <begin position="382"/>
        <end position="543"/>
    </location>
</feature>
<keyword evidence="2" id="KW-0597">Phosphoprotein</keyword>
<feature type="domain" description="RRM" evidence="9">
    <location>
        <begin position="563"/>
        <end position="633"/>
    </location>
</feature>
<evidence type="ECO:0008006" key="13">
    <source>
        <dbReference type="Google" id="ProtNLM"/>
    </source>
</evidence>
<dbReference type="GO" id="GO:0010629">
    <property type="term" value="P:negative regulation of gene expression"/>
    <property type="evidence" value="ECO:0007669"/>
    <property type="project" value="UniProtKB-ARBA"/>
</dbReference>
<evidence type="ECO:0000256" key="3">
    <source>
        <dbReference type="ARBA" id="ARBA00022728"/>
    </source>
</evidence>
<dbReference type="GO" id="GO:0017070">
    <property type="term" value="F:U6 snRNA binding"/>
    <property type="evidence" value="ECO:0007669"/>
    <property type="project" value="TreeGrafter"/>
</dbReference>
<evidence type="ECO:0000259" key="9">
    <source>
        <dbReference type="PROSITE" id="PS50102"/>
    </source>
</evidence>
<sequence>MSSVVQDLEAALQAMQNTNPPGVSGTKINYITELSANNVQSESVIIQKLYTHFKKCPGTHKLGPLYVVDSIARRYLENARKNNQEVSASAPDGTYAAGVYRITNLLPMLMNDILRHAPPDENKDKIEKLYQIWERSATFPPEVLEDIKTKMMASPMFQEPKEPSTPEGTPPPSARQLYQQAVQADVPSAMPVPTPPASSTPSGVASMLQAIAAMAKHSNSTPTPAPVVANGSNNTSSVSSSIPAVNGGSLPAPMPVRSAPTVAPVSQNQSIPLGALPLSATSTPPNATSTPAPQAPISLYQPTQLQQPPVAPLYPNMSIPQPGQLSGQQAPQQPTGQPAVPTAEQLALLQLVIQQPLLANAPGVAPVLQGILAMMQNAGVQQPTPAPIPTTTPTTTPTQPQLPLGFPQFWPQQPFQPQNPYQQPPHPISIDNKSASNNPRTYSPPPRSPPRSSRPPYQRGRSRSRSPDRFDAHDSVPRSPPSFRRRSPVYGEYDGNNSSDISGAHRGGHGARGGKTARGGQRVSGDLSPPGGAGSPDGPFPKVQRTLEWDESLGAGNIRVLSRTLFVGGVNCSESDLRALFSKYGAVQSCIVNHDKRHAFVKMLTRDDAVRARNGMELYKTDNMTLRTRWGVGFGPRDCSDYNTGISVIPIDRLTEADQRWMVSAEYGGTGGTPLQGGMIVEEPDIEIGQGVSSKAISKRFPTDAGGQKGPHSDFPHSRNPHSHRGSRGGTRGGKKFQPQNQYQQPQQQMDPRASGGQQQGQSEASGGAPPPTPGFGAGFPFFMPGMGMGGFAGYGGAQQPPPGGQ</sequence>
<feature type="compositionally biased region" description="Pro residues" evidence="8">
    <location>
        <begin position="442"/>
        <end position="453"/>
    </location>
</feature>
<evidence type="ECO:0000256" key="5">
    <source>
        <dbReference type="ARBA" id="ARBA00023187"/>
    </source>
</evidence>
<dbReference type="InterPro" id="IPR006569">
    <property type="entry name" value="CID_dom"/>
</dbReference>
<feature type="region of interest" description="Disordered" evidence="8">
    <location>
        <begin position="215"/>
        <end position="253"/>
    </location>
</feature>
<feature type="domain" description="CID" evidence="10">
    <location>
        <begin position="1"/>
        <end position="155"/>
    </location>
</feature>
<dbReference type="FunFam" id="1.25.40.90:FF:000026">
    <property type="entry name" value="RNA binding protein Nrd1"/>
    <property type="match status" value="1"/>
</dbReference>
<evidence type="ECO:0000256" key="1">
    <source>
        <dbReference type="ARBA" id="ARBA00004123"/>
    </source>
</evidence>
<dbReference type="InterPro" id="IPR000504">
    <property type="entry name" value="RRM_dom"/>
</dbReference>